<dbReference type="EC" id="3.4.11.2" evidence="4"/>
<evidence type="ECO:0000256" key="9">
    <source>
        <dbReference type="ARBA" id="ARBA00022833"/>
    </source>
</evidence>
<evidence type="ECO:0000259" key="14">
    <source>
        <dbReference type="Pfam" id="PF01433"/>
    </source>
</evidence>
<sequence>MSTRTRATLLATTLALAVLALPSTPAQAADPVAGAQTSGDVLFPHVGNGGYDVEHYDLDLAWTPGATLAASTIDATTTIRATTTGAPLSSYSLDLEGTGLVVRSVTVNGAPAAFSRVENAAITKHKLVVTPSAPVSGRFTTVVAYDGVPSRHVDPDGSSEGWNVTSDGATFLNQPIGAMTGFPNNNTPTDKATYTIDVDVPNTITAGGTTGAAAAASNGELVAREPSGTGRTTWRWVQQRPMATELVMISIGRYDVTQSAITLASGRVLPEWSFVDASISGATKATIETQRQRQKAVIDGLETIFGPYPGGSTGVVVDVVPSTIGYALETQDRSFFPGSIGGSTLVHEIAHQWFGDNVSPTVWNEIWIAEGMGTWAPTYYAHALASPPTSTRSTHAAYYGEWAGADATDWQSPPGAKTGPAALYDEFSTYTRPGVMYEALRLSVGDAAYVAFLKEWQRRYAGQSRGYDDFLALAEEVTGRDLDAFLRDWVLDADRPAWPQRHDLGLRSSVADGATLAPGEVVTYTLSAANLGRVPLSPAGGTASVARVDLADVLDDATIDAASLPAGLALDGTTLTWTVPTTAVGTFASGAATPTDPAPTATVSFPVRVRTTASPGDLTATAAPVTLGGVCGPVGCTRSAAVVVTQPVSPSADPVVTGTPRVDVPLSATTSGWADGTTFDYRWAVGGTDVDGATGPTFTPRPADAGRAVTVTVTGSKPGSASVTRTSAPSAAVALGEPTTAAPTVTGTPRVGVELTAAPGAWTPGTAFAYRWAVGGTDVDGATGATFTPRPADAGRTVTVTVTGTRDGYEPATRTSEPTGPVDAGTLAPAPVPAVVGDPVVGVALTAVPGTWDDGVTLAYQWAVGGTDVAGATDATFTPRPADVGDTVTVAVTGSKDGYAAVTRMSEPTTAVAPGTLAATPSPAVTGTRQVGRTLTASTGTWDDGVALAVRWLRDGLPIAGATGRTHTLTAADAGRRVSVQVTGSRDGYVPVSRTSAPGPAVARGQLTRRPTPSITGRPVVGRALRVRPGAHDPGVTLRVRWYVGDRAVTGARGAAATFTPRRTERGRRVSVEVVATKPGYVALTRRSARTAPVA</sequence>
<evidence type="ECO:0000256" key="13">
    <source>
        <dbReference type="SAM" id="SignalP"/>
    </source>
</evidence>
<keyword evidence="13" id="KW-0732">Signal</keyword>
<gene>
    <name evidence="16" type="ORF">GCM10023340_20320</name>
</gene>
<evidence type="ECO:0000256" key="2">
    <source>
        <dbReference type="ARBA" id="ARBA00001947"/>
    </source>
</evidence>
<dbReference type="PRINTS" id="PR00756">
    <property type="entry name" value="ALADIPTASE"/>
</dbReference>
<evidence type="ECO:0000256" key="7">
    <source>
        <dbReference type="ARBA" id="ARBA00022723"/>
    </source>
</evidence>
<dbReference type="PANTHER" id="PTHR11533">
    <property type="entry name" value="PROTEASE M1 ZINC METALLOPROTEASE"/>
    <property type="match status" value="1"/>
</dbReference>
<dbReference type="InterPro" id="IPR027268">
    <property type="entry name" value="Peptidase_M4/M1_CTD_sf"/>
</dbReference>
<dbReference type="InterPro" id="IPR050344">
    <property type="entry name" value="Peptidase_M1_aminopeptidases"/>
</dbReference>
<comment type="cofactor">
    <cofactor evidence="2">
        <name>Zn(2+)</name>
        <dbReference type="ChEBI" id="CHEBI:29105"/>
    </cofactor>
</comment>
<keyword evidence="7" id="KW-0479">Metal-binding</keyword>
<keyword evidence="6" id="KW-0645">Protease</keyword>
<evidence type="ECO:0000256" key="1">
    <source>
        <dbReference type="ARBA" id="ARBA00000098"/>
    </source>
</evidence>
<evidence type="ECO:0000256" key="6">
    <source>
        <dbReference type="ARBA" id="ARBA00022670"/>
    </source>
</evidence>
<evidence type="ECO:0000256" key="3">
    <source>
        <dbReference type="ARBA" id="ARBA00010136"/>
    </source>
</evidence>
<dbReference type="Proteomes" id="UP001500221">
    <property type="component" value="Unassembled WGS sequence"/>
</dbReference>
<evidence type="ECO:0000256" key="12">
    <source>
        <dbReference type="ARBA" id="ARBA00031533"/>
    </source>
</evidence>
<dbReference type="Gene3D" id="2.60.40.2700">
    <property type="match status" value="5"/>
</dbReference>
<comment type="caution">
    <text evidence="16">The sequence shown here is derived from an EMBL/GenBank/DDBJ whole genome shotgun (WGS) entry which is preliminary data.</text>
</comment>
<dbReference type="InterPro" id="IPR057687">
    <property type="entry name" value="DUF7927"/>
</dbReference>
<organism evidence="16 17">
    <name type="scientific">Nocardioides marinquilinus</name>
    <dbReference type="NCBI Taxonomy" id="1210400"/>
    <lineage>
        <taxon>Bacteria</taxon>
        <taxon>Bacillati</taxon>
        <taxon>Actinomycetota</taxon>
        <taxon>Actinomycetes</taxon>
        <taxon>Propionibacteriales</taxon>
        <taxon>Nocardioidaceae</taxon>
        <taxon>Nocardioides</taxon>
    </lineage>
</organism>
<dbReference type="SUPFAM" id="SSF55486">
    <property type="entry name" value="Metalloproteases ('zincins'), catalytic domain"/>
    <property type="match status" value="1"/>
</dbReference>
<feature type="domain" description="DUF7927" evidence="15">
    <location>
        <begin position="510"/>
        <end position="625"/>
    </location>
</feature>
<keyword evidence="17" id="KW-1185">Reference proteome</keyword>
<accession>A0ABP9PQX4</accession>
<evidence type="ECO:0000256" key="11">
    <source>
        <dbReference type="ARBA" id="ARBA00029811"/>
    </source>
</evidence>
<comment type="catalytic activity">
    <reaction evidence="1">
        <text>Release of an N-terminal amino acid, Xaa-|-Yaa- from a peptide, amide or arylamide. Xaa is preferably Ala, but may be most amino acids including Pro (slow action). When a terminal hydrophobic residue is followed by a prolyl residue, the two may be released as an intact Xaa-Pro dipeptide.</text>
        <dbReference type="EC" id="3.4.11.2"/>
    </reaction>
</comment>
<dbReference type="InterPro" id="IPR014782">
    <property type="entry name" value="Peptidase_M1_dom"/>
</dbReference>
<dbReference type="RefSeq" id="WP_345457825.1">
    <property type="nucleotide sequence ID" value="NZ_BAABKG010000002.1"/>
</dbReference>
<feature type="chain" id="PRO_5045353376" description="Aminopeptidase N" evidence="13">
    <location>
        <begin position="29"/>
        <end position="1095"/>
    </location>
</feature>
<reference evidence="17" key="1">
    <citation type="journal article" date="2019" name="Int. J. Syst. Evol. Microbiol.">
        <title>The Global Catalogue of Microorganisms (GCM) 10K type strain sequencing project: providing services to taxonomists for standard genome sequencing and annotation.</title>
        <authorList>
            <consortium name="The Broad Institute Genomics Platform"/>
            <consortium name="The Broad Institute Genome Sequencing Center for Infectious Disease"/>
            <person name="Wu L."/>
            <person name="Ma J."/>
        </authorList>
    </citation>
    <scope>NUCLEOTIDE SEQUENCE [LARGE SCALE GENOMIC DNA]</scope>
    <source>
        <strain evidence="17">JCM 18459</strain>
    </source>
</reference>
<keyword evidence="10" id="KW-0482">Metalloprotease</keyword>
<evidence type="ECO:0000256" key="5">
    <source>
        <dbReference type="ARBA" id="ARBA00015611"/>
    </source>
</evidence>
<proteinExistence type="inferred from homology"/>
<keyword evidence="9" id="KW-0862">Zinc</keyword>
<feature type="domain" description="Peptidase M1 membrane alanine aminopeptidase" evidence="14">
    <location>
        <begin position="344"/>
        <end position="489"/>
    </location>
</feature>
<keyword evidence="8" id="KW-0378">Hydrolase</keyword>
<dbReference type="Pfam" id="PF25549">
    <property type="entry name" value="DUF7927"/>
    <property type="match status" value="1"/>
</dbReference>
<dbReference type="Gene3D" id="1.10.390.10">
    <property type="entry name" value="Neutral Protease Domain 2"/>
    <property type="match status" value="1"/>
</dbReference>
<evidence type="ECO:0000313" key="17">
    <source>
        <dbReference type="Proteomes" id="UP001500221"/>
    </source>
</evidence>
<feature type="signal peptide" evidence="13">
    <location>
        <begin position="1"/>
        <end position="28"/>
    </location>
</feature>
<dbReference type="InterPro" id="IPR001930">
    <property type="entry name" value="Peptidase_M1"/>
</dbReference>
<evidence type="ECO:0000256" key="10">
    <source>
        <dbReference type="ARBA" id="ARBA00023049"/>
    </source>
</evidence>
<evidence type="ECO:0000256" key="4">
    <source>
        <dbReference type="ARBA" id="ARBA00012564"/>
    </source>
</evidence>
<protein>
    <recommendedName>
        <fullName evidence="5">Aminopeptidase N</fullName>
        <ecNumber evidence="4">3.4.11.2</ecNumber>
    </recommendedName>
    <alternativeName>
        <fullName evidence="11">Alanine aminopeptidase</fullName>
    </alternativeName>
    <alternativeName>
        <fullName evidence="12">Lysyl aminopeptidase</fullName>
    </alternativeName>
</protein>
<evidence type="ECO:0000256" key="8">
    <source>
        <dbReference type="ARBA" id="ARBA00022801"/>
    </source>
</evidence>
<dbReference type="SUPFAM" id="SSF63737">
    <property type="entry name" value="Leukotriene A4 hydrolase N-terminal domain"/>
    <property type="match status" value="1"/>
</dbReference>
<evidence type="ECO:0000259" key="15">
    <source>
        <dbReference type="Pfam" id="PF25549"/>
    </source>
</evidence>
<dbReference type="Gene3D" id="2.60.40.1730">
    <property type="entry name" value="tricorn interacting facor f3 domain"/>
    <property type="match status" value="1"/>
</dbReference>
<comment type="similarity">
    <text evidence="3">Belongs to the peptidase M1 family.</text>
</comment>
<dbReference type="CDD" id="cd09603">
    <property type="entry name" value="M1_APN_like"/>
    <property type="match status" value="1"/>
</dbReference>
<dbReference type="Pfam" id="PF01433">
    <property type="entry name" value="Peptidase_M1"/>
    <property type="match status" value="1"/>
</dbReference>
<name>A0ABP9PQX4_9ACTN</name>
<evidence type="ECO:0000313" key="16">
    <source>
        <dbReference type="EMBL" id="GAA5147627.1"/>
    </source>
</evidence>
<dbReference type="EMBL" id="BAABKG010000002">
    <property type="protein sequence ID" value="GAA5147627.1"/>
    <property type="molecule type" value="Genomic_DNA"/>
</dbReference>
<dbReference type="InterPro" id="IPR042097">
    <property type="entry name" value="Aminopeptidase_N-like_N_sf"/>
</dbReference>